<reference evidence="7 8" key="2">
    <citation type="submission" date="2019-02" db="EMBL/GenBank/DDBJ databases">
        <title>'Lichenibacterium ramalinii' gen. nov. sp. nov., 'Lichenibacterium minor' gen. nov. sp. nov.</title>
        <authorList>
            <person name="Pankratov T."/>
        </authorList>
    </citation>
    <scope>NUCLEOTIDE SEQUENCE [LARGE SCALE GENOMIC DNA]</scope>
    <source>
        <strain evidence="7 8">RmlP001</strain>
    </source>
</reference>
<dbReference type="AlphaFoldDB" id="A0A4Q2RE27"/>
<sequence length="356" mass="37947">MRAVRFHDKRDIRVDDVPAPQGRLKETDVLIRPILCGICGTDLHEYVAGPIVTATEPHLYTGAKLPQILGHEFSAEVLDIGSAVSNVKAGDRVSIQPLVSPRDDYYGRRGLYHLSEKMGCIGLSWDWGGMAERAVVNSYNVFKVSDGVSDVQAAMIEPAAVALYGVDRGGVQAGSTVLVSGVGPIGALTLLAARAAGASVIIVSEPNPHRRDLAQRLVPDALVVDPRAVDVAEFVKDHTEEGVGVDVALECVGLEASLNACAKAVRRRGSVVQVGLHMRPASVDAMLWALKDITVEATWCYPTTVWPRIAGMIAAGLYPVEKIVTATIDPDDVVAKGFETLLDPSGANMKILVRAS</sequence>
<keyword evidence="8" id="KW-1185">Reference proteome</keyword>
<comment type="cofactor">
    <cofactor evidence="1">
        <name>Zn(2+)</name>
        <dbReference type="ChEBI" id="CHEBI:29105"/>
    </cofactor>
</comment>
<dbReference type="RefSeq" id="WP_129218988.1">
    <property type="nucleotide sequence ID" value="NZ_QYBC01000007.1"/>
</dbReference>
<dbReference type="GO" id="GO:0046872">
    <property type="term" value="F:metal ion binding"/>
    <property type="evidence" value="ECO:0007669"/>
    <property type="project" value="UniProtKB-KW"/>
</dbReference>
<accession>A0A4Q2RE27</accession>
<comment type="caution">
    <text evidence="7">The sequence shown here is derived from an EMBL/GenBank/DDBJ whole genome shotgun (WGS) entry which is preliminary data.</text>
</comment>
<dbReference type="SUPFAM" id="SSF51735">
    <property type="entry name" value="NAD(P)-binding Rossmann-fold domains"/>
    <property type="match status" value="1"/>
</dbReference>
<dbReference type="PANTHER" id="PTHR43161">
    <property type="entry name" value="SORBITOL DEHYDROGENASE"/>
    <property type="match status" value="1"/>
</dbReference>
<evidence type="ECO:0000259" key="6">
    <source>
        <dbReference type="SMART" id="SM00829"/>
    </source>
</evidence>
<evidence type="ECO:0000256" key="3">
    <source>
        <dbReference type="ARBA" id="ARBA00022723"/>
    </source>
</evidence>
<dbReference type="InterPro" id="IPR036291">
    <property type="entry name" value="NAD(P)-bd_dom_sf"/>
</dbReference>
<dbReference type="SUPFAM" id="SSF50129">
    <property type="entry name" value="GroES-like"/>
    <property type="match status" value="1"/>
</dbReference>
<dbReference type="InterPro" id="IPR011032">
    <property type="entry name" value="GroES-like_sf"/>
</dbReference>
<feature type="domain" description="Enoyl reductase (ER)" evidence="6">
    <location>
        <begin position="7"/>
        <end position="353"/>
    </location>
</feature>
<evidence type="ECO:0000313" key="8">
    <source>
        <dbReference type="Proteomes" id="UP000289411"/>
    </source>
</evidence>
<dbReference type="OrthoDB" id="9809185at2"/>
<keyword evidence="5" id="KW-0560">Oxidoreductase</keyword>
<dbReference type="EMBL" id="QYBC01000007">
    <property type="protein sequence ID" value="RYB05238.1"/>
    <property type="molecule type" value="Genomic_DNA"/>
</dbReference>
<evidence type="ECO:0000256" key="4">
    <source>
        <dbReference type="ARBA" id="ARBA00022833"/>
    </source>
</evidence>
<reference evidence="7 8" key="1">
    <citation type="submission" date="2018-09" db="EMBL/GenBank/DDBJ databases">
        <authorList>
            <person name="Grouzdev D.S."/>
            <person name="Krutkina M.S."/>
        </authorList>
    </citation>
    <scope>NUCLEOTIDE SEQUENCE [LARGE SCALE GENOMIC DNA]</scope>
    <source>
        <strain evidence="7 8">RmlP001</strain>
    </source>
</reference>
<evidence type="ECO:0000256" key="5">
    <source>
        <dbReference type="ARBA" id="ARBA00023002"/>
    </source>
</evidence>
<evidence type="ECO:0000313" key="7">
    <source>
        <dbReference type="EMBL" id="RYB05238.1"/>
    </source>
</evidence>
<dbReference type="Pfam" id="PF08240">
    <property type="entry name" value="ADH_N"/>
    <property type="match status" value="1"/>
</dbReference>
<evidence type="ECO:0000256" key="2">
    <source>
        <dbReference type="ARBA" id="ARBA00008072"/>
    </source>
</evidence>
<protein>
    <submittedName>
        <fullName evidence="7">Zinc-binding dehydrogenase</fullName>
    </submittedName>
</protein>
<dbReference type="InterPro" id="IPR013154">
    <property type="entry name" value="ADH-like_N"/>
</dbReference>
<comment type="similarity">
    <text evidence="2">Belongs to the zinc-containing alcohol dehydrogenase family.</text>
</comment>
<dbReference type="Gene3D" id="3.90.180.10">
    <property type="entry name" value="Medium-chain alcohol dehydrogenases, catalytic domain"/>
    <property type="match status" value="1"/>
</dbReference>
<proteinExistence type="inferred from homology"/>
<dbReference type="GO" id="GO:0016491">
    <property type="term" value="F:oxidoreductase activity"/>
    <property type="evidence" value="ECO:0007669"/>
    <property type="project" value="UniProtKB-KW"/>
</dbReference>
<evidence type="ECO:0000256" key="1">
    <source>
        <dbReference type="ARBA" id="ARBA00001947"/>
    </source>
</evidence>
<dbReference type="Gene3D" id="3.40.50.720">
    <property type="entry name" value="NAD(P)-binding Rossmann-like Domain"/>
    <property type="match status" value="1"/>
</dbReference>
<organism evidence="7 8">
    <name type="scientific">Lichenibacterium ramalinae</name>
    <dbReference type="NCBI Taxonomy" id="2316527"/>
    <lineage>
        <taxon>Bacteria</taxon>
        <taxon>Pseudomonadati</taxon>
        <taxon>Pseudomonadota</taxon>
        <taxon>Alphaproteobacteria</taxon>
        <taxon>Hyphomicrobiales</taxon>
        <taxon>Lichenihabitantaceae</taxon>
        <taxon>Lichenibacterium</taxon>
    </lineage>
</organism>
<dbReference type="Proteomes" id="UP000289411">
    <property type="component" value="Unassembled WGS sequence"/>
</dbReference>
<keyword evidence="3" id="KW-0479">Metal-binding</keyword>
<dbReference type="PANTHER" id="PTHR43161:SF23">
    <property type="entry name" value="(R,R)-BUTANEDIOL DEHYDROGENASE-RELATED"/>
    <property type="match status" value="1"/>
</dbReference>
<name>A0A4Q2RE27_9HYPH</name>
<gene>
    <name evidence="7" type="ORF">D3272_09800</name>
</gene>
<keyword evidence="4" id="KW-0862">Zinc</keyword>
<dbReference type="InterPro" id="IPR013149">
    <property type="entry name" value="ADH-like_C"/>
</dbReference>
<dbReference type="InterPro" id="IPR020843">
    <property type="entry name" value="ER"/>
</dbReference>
<dbReference type="Pfam" id="PF00107">
    <property type="entry name" value="ADH_zinc_N"/>
    <property type="match status" value="1"/>
</dbReference>
<dbReference type="SMART" id="SM00829">
    <property type="entry name" value="PKS_ER"/>
    <property type="match status" value="1"/>
</dbReference>